<dbReference type="InterPro" id="IPR043428">
    <property type="entry name" value="LivM-like"/>
</dbReference>
<dbReference type="GO" id="GO:0005886">
    <property type="term" value="C:plasma membrane"/>
    <property type="evidence" value="ECO:0007669"/>
    <property type="project" value="UniProtKB-SubCell"/>
</dbReference>
<feature type="transmembrane region" description="Helical" evidence="11">
    <location>
        <begin position="245"/>
        <end position="271"/>
    </location>
</feature>
<dbReference type="InterPro" id="IPR003439">
    <property type="entry name" value="ABC_transporter-like_ATP-bd"/>
</dbReference>
<keyword evidence="10 11" id="KW-0472">Membrane</keyword>
<sequence>MRFTNQRAYLDGFLLVLTVAGCAAALMSGGYTQFVIGLVALTTILGVGLNVLYGLTGLVSLGQVGFFAIGAYGVGILTLSGLSFWLALPVAALIAGAAGILLAVPAVRMAGPFLAMVTIAFAFIVEHGAVEWRSLTGGQNGLMGFPMPELAGFIFSERELVLLAIVLAGLSLYLFRRLADSGWGMAMTGIRDAELAASSLGYRPFVVKAAAFAIAAAMAGLAGGLFTPLMMFIAPSNFPFSQSILFLFAILIGGAGTVLGPLAGALVTVLLPEFLSGLAEYRLLVFGGLLVGVLLIAPRGLVGTLAAFLPRAARGISALPADEIGTFLRVDRSPGPLKIRNLGISFGGVRAVDGVHLDIRPGEVTSLIGPNGAGKTTVLNMVSGFYRPSEGDILLGERNLAGAPAHAVARSGIARTYQTTKLFENLSVEENVVSGLPRGAPGNPWSDIRSDGNLALAAGLLRFCGYRGALEKRAGDLPHVDRRLVEIARALATKPVFLLLDEPAAGLMRSDKEALAGLLRKIADLGIAVVLVEHDMSLVMGISDRIQAVDAGKPIAYGRPEEIRTNAAVIAAYLGEGGTASFKREQPLTTEETPVVSTLGLTAGYGAAPVLKDVSLKVRQGEMVALLGANGAGKSTFLSALSGLHRPVSGTIILNDEQVQTLQPHELVGRGLVLVPEGRQVFPELTVLENIELGAYNRRSEMSRSEIAAHLDRFPRLKDRLSSRAGLLSGGEQQMMAIARGLMARPKVLLLDEPSLGLAPAMIDELYAILGELRDAGITILLVDQVATMALAVADYAYVLEQGRIVFEGKAADLASDPRLTTAYLGGGQEAASAEEARA</sequence>
<evidence type="ECO:0000256" key="9">
    <source>
        <dbReference type="ARBA" id="ARBA00022989"/>
    </source>
</evidence>
<evidence type="ECO:0000256" key="11">
    <source>
        <dbReference type="SAM" id="Phobius"/>
    </source>
</evidence>
<dbReference type="InterPro" id="IPR052156">
    <property type="entry name" value="BCAA_Transport_ATP-bd_LivF"/>
</dbReference>
<keyword evidence="14" id="KW-1185">Reference proteome</keyword>
<reference evidence="13 14" key="1">
    <citation type="submission" date="2018-01" db="EMBL/GenBank/DDBJ databases">
        <title>Genomic Encyclopedia of Archaeal and Bacterial Type Strains, Phase II (KMG-II): from individual species to whole genera.</title>
        <authorList>
            <person name="Goeker M."/>
        </authorList>
    </citation>
    <scope>NUCLEOTIDE SEQUENCE [LARGE SCALE GENOMIC DNA]</scope>
    <source>
        <strain evidence="13 14">DSM 17023</strain>
    </source>
</reference>
<feature type="transmembrane region" description="Helical" evidence="11">
    <location>
        <begin position="283"/>
        <end position="309"/>
    </location>
</feature>
<comment type="similarity">
    <text evidence="2">Belongs to the ABC transporter superfamily.</text>
</comment>
<dbReference type="GO" id="GO:0015807">
    <property type="term" value="P:L-amino acid transport"/>
    <property type="evidence" value="ECO:0007669"/>
    <property type="project" value="TreeGrafter"/>
</dbReference>
<evidence type="ECO:0000313" key="14">
    <source>
        <dbReference type="Proteomes" id="UP000236959"/>
    </source>
</evidence>
<protein>
    <submittedName>
        <fullName evidence="13">ABC-type sugar transport system ATPase subunit</fullName>
    </submittedName>
</protein>
<keyword evidence="8" id="KW-0029">Amino-acid transport</keyword>
<evidence type="ECO:0000256" key="7">
    <source>
        <dbReference type="ARBA" id="ARBA00022840"/>
    </source>
</evidence>
<feature type="transmembrane region" description="Helical" evidence="11">
    <location>
        <begin position="84"/>
        <end position="104"/>
    </location>
</feature>
<feature type="transmembrane region" description="Helical" evidence="11">
    <location>
        <begin position="111"/>
        <end position="130"/>
    </location>
</feature>
<dbReference type="OrthoDB" id="9805029at2"/>
<keyword evidence="3" id="KW-0813">Transport</keyword>
<feature type="transmembrane region" description="Helical" evidence="11">
    <location>
        <begin position="34"/>
        <end position="53"/>
    </location>
</feature>
<dbReference type="Pfam" id="PF12399">
    <property type="entry name" value="BCA_ABC_TP_C"/>
    <property type="match status" value="1"/>
</dbReference>
<feature type="domain" description="ABC transporter" evidence="12">
    <location>
        <begin position="596"/>
        <end position="827"/>
    </location>
</feature>
<dbReference type="EMBL" id="PPCN01000004">
    <property type="protein sequence ID" value="POF31596.1"/>
    <property type="molecule type" value="Genomic_DNA"/>
</dbReference>
<comment type="caution">
    <text evidence="13">The sequence shown here is derived from an EMBL/GenBank/DDBJ whole genome shotgun (WGS) entry which is preliminary data.</text>
</comment>
<keyword evidence="9 11" id="KW-1133">Transmembrane helix</keyword>
<dbReference type="AlphaFoldDB" id="A0A2S3UV65"/>
<evidence type="ECO:0000256" key="10">
    <source>
        <dbReference type="ARBA" id="ARBA00023136"/>
    </source>
</evidence>
<evidence type="ECO:0000256" key="1">
    <source>
        <dbReference type="ARBA" id="ARBA00004651"/>
    </source>
</evidence>
<evidence type="ECO:0000256" key="2">
    <source>
        <dbReference type="ARBA" id="ARBA00005417"/>
    </source>
</evidence>
<dbReference type="PANTHER" id="PTHR43820:SF4">
    <property type="entry name" value="HIGH-AFFINITY BRANCHED-CHAIN AMINO ACID TRANSPORT ATP-BINDING PROTEIN LIVF"/>
    <property type="match status" value="1"/>
</dbReference>
<feature type="transmembrane region" description="Helical" evidence="11">
    <location>
        <begin position="150"/>
        <end position="175"/>
    </location>
</feature>
<feature type="transmembrane region" description="Helical" evidence="11">
    <location>
        <begin position="209"/>
        <end position="233"/>
    </location>
</feature>
<evidence type="ECO:0000313" key="13">
    <source>
        <dbReference type="EMBL" id="POF31596.1"/>
    </source>
</evidence>
<keyword evidence="4" id="KW-1003">Cell membrane</keyword>
<keyword evidence="7" id="KW-0067">ATP-binding</keyword>
<feature type="domain" description="ABC transporter" evidence="12">
    <location>
        <begin position="337"/>
        <end position="576"/>
    </location>
</feature>
<keyword evidence="6" id="KW-0547">Nucleotide-binding</keyword>
<dbReference type="CDD" id="cd03219">
    <property type="entry name" value="ABC_Mj1267_LivG_branched"/>
    <property type="match status" value="1"/>
</dbReference>
<evidence type="ECO:0000256" key="8">
    <source>
        <dbReference type="ARBA" id="ARBA00022970"/>
    </source>
</evidence>
<dbReference type="RefSeq" id="WP_103222516.1">
    <property type="nucleotide sequence ID" value="NZ_PPCN01000004.1"/>
</dbReference>
<keyword evidence="5 11" id="KW-0812">Transmembrane</keyword>
<dbReference type="GO" id="GO:0005524">
    <property type="term" value="F:ATP binding"/>
    <property type="evidence" value="ECO:0007669"/>
    <property type="project" value="UniProtKB-KW"/>
</dbReference>
<gene>
    <name evidence="13" type="ORF">CLV41_104165</name>
</gene>
<dbReference type="InterPro" id="IPR032823">
    <property type="entry name" value="BCA_ABC_TP_C"/>
</dbReference>
<dbReference type="GO" id="GO:0016887">
    <property type="term" value="F:ATP hydrolysis activity"/>
    <property type="evidence" value="ECO:0007669"/>
    <property type="project" value="InterPro"/>
</dbReference>
<feature type="transmembrane region" description="Helical" evidence="11">
    <location>
        <begin position="58"/>
        <end position="78"/>
    </location>
</feature>
<dbReference type="InterPro" id="IPR017871">
    <property type="entry name" value="ABC_transporter-like_CS"/>
</dbReference>
<comment type="subcellular location">
    <subcellularLocation>
        <location evidence="1">Cell membrane</location>
        <topology evidence="1">Multi-pass membrane protein</topology>
    </subcellularLocation>
</comment>
<dbReference type="Pfam" id="PF02653">
    <property type="entry name" value="BPD_transp_2"/>
    <property type="match status" value="1"/>
</dbReference>
<evidence type="ECO:0000259" key="12">
    <source>
        <dbReference type="PROSITE" id="PS50893"/>
    </source>
</evidence>
<evidence type="ECO:0000256" key="4">
    <source>
        <dbReference type="ARBA" id="ARBA00022475"/>
    </source>
</evidence>
<dbReference type="PANTHER" id="PTHR43820">
    <property type="entry name" value="HIGH-AFFINITY BRANCHED-CHAIN AMINO ACID TRANSPORT ATP-BINDING PROTEIN LIVF"/>
    <property type="match status" value="1"/>
</dbReference>
<dbReference type="Gene3D" id="3.40.50.300">
    <property type="entry name" value="P-loop containing nucleotide triphosphate hydrolases"/>
    <property type="match status" value="2"/>
</dbReference>
<dbReference type="GO" id="GO:0015658">
    <property type="term" value="F:branched-chain amino acid transmembrane transporter activity"/>
    <property type="evidence" value="ECO:0007669"/>
    <property type="project" value="InterPro"/>
</dbReference>
<evidence type="ECO:0000256" key="6">
    <source>
        <dbReference type="ARBA" id="ARBA00022741"/>
    </source>
</evidence>
<feature type="transmembrane region" description="Helical" evidence="11">
    <location>
        <begin position="12"/>
        <end position="28"/>
    </location>
</feature>
<dbReference type="SUPFAM" id="SSF52540">
    <property type="entry name" value="P-loop containing nucleoside triphosphate hydrolases"/>
    <property type="match status" value="2"/>
</dbReference>
<evidence type="ECO:0000256" key="5">
    <source>
        <dbReference type="ARBA" id="ARBA00022692"/>
    </source>
</evidence>
<proteinExistence type="inferred from homology"/>
<dbReference type="PROSITE" id="PS51257">
    <property type="entry name" value="PROKAR_LIPOPROTEIN"/>
    <property type="match status" value="1"/>
</dbReference>
<dbReference type="PROSITE" id="PS00211">
    <property type="entry name" value="ABC_TRANSPORTER_1"/>
    <property type="match status" value="1"/>
</dbReference>
<dbReference type="InterPro" id="IPR027417">
    <property type="entry name" value="P-loop_NTPase"/>
</dbReference>
<evidence type="ECO:0000256" key="3">
    <source>
        <dbReference type="ARBA" id="ARBA00022448"/>
    </source>
</evidence>
<dbReference type="Pfam" id="PF00005">
    <property type="entry name" value="ABC_tran"/>
    <property type="match status" value="2"/>
</dbReference>
<dbReference type="SMART" id="SM00382">
    <property type="entry name" value="AAA"/>
    <property type="match status" value="2"/>
</dbReference>
<keyword evidence="13" id="KW-0762">Sugar transport</keyword>
<accession>A0A2S3UV65</accession>
<dbReference type="CDD" id="cd03224">
    <property type="entry name" value="ABC_TM1139_LivF_branched"/>
    <property type="match status" value="1"/>
</dbReference>
<dbReference type="Proteomes" id="UP000236959">
    <property type="component" value="Unassembled WGS sequence"/>
</dbReference>
<organism evidence="13 14">
    <name type="scientific">Roseibium marinum</name>
    <dbReference type="NCBI Taxonomy" id="281252"/>
    <lineage>
        <taxon>Bacteria</taxon>
        <taxon>Pseudomonadati</taxon>
        <taxon>Pseudomonadota</taxon>
        <taxon>Alphaproteobacteria</taxon>
        <taxon>Hyphomicrobiales</taxon>
        <taxon>Stappiaceae</taxon>
        <taxon>Roseibium</taxon>
    </lineage>
</organism>
<dbReference type="InterPro" id="IPR003593">
    <property type="entry name" value="AAA+_ATPase"/>
</dbReference>
<dbReference type="CDD" id="cd06581">
    <property type="entry name" value="TM_PBP1_LivM_like"/>
    <property type="match status" value="1"/>
</dbReference>
<dbReference type="InterPro" id="IPR001851">
    <property type="entry name" value="ABC_transp_permease"/>
</dbReference>
<name>A0A2S3UV65_9HYPH</name>
<dbReference type="PROSITE" id="PS50893">
    <property type="entry name" value="ABC_TRANSPORTER_2"/>
    <property type="match status" value="2"/>
</dbReference>